<organism evidence="1 2">
    <name type="scientific">Rhizophagus clarus</name>
    <dbReference type="NCBI Taxonomy" id="94130"/>
    <lineage>
        <taxon>Eukaryota</taxon>
        <taxon>Fungi</taxon>
        <taxon>Fungi incertae sedis</taxon>
        <taxon>Mucoromycota</taxon>
        <taxon>Glomeromycotina</taxon>
        <taxon>Glomeromycetes</taxon>
        <taxon>Glomerales</taxon>
        <taxon>Glomeraceae</taxon>
        <taxon>Rhizophagus</taxon>
    </lineage>
</organism>
<name>A0A8H3KTM2_9GLOM</name>
<reference evidence="1" key="1">
    <citation type="submission" date="2019-10" db="EMBL/GenBank/DDBJ databases">
        <title>Conservation and host-specific expression of non-tandemly repeated heterogenous ribosome RNA gene in arbuscular mycorrhizal fungi.</title>
        <authorList>
            <person name="Maeda T."/>
            <person name="Kobayashi Y."/>
            <person name="Nakagawa T."/>
            <person name="Ezawa T."/>
            <person name="Yamaguchi K."/>
            <person name="Bino T."/>
            <person name="Nishimoto Y."/>
            <person name="Shigenobu S."/>
            <person name="Kawaguchi M."/>
        </authorList>
    </citation>
    <scope>NUCLEOTIDE SEQUENCE</scope>
    <source>
        <strain evidence="1">HR1</strain>
    </source>
</reference>
<comment type="caution">
    <text evidence="1">The sequence shown here is derived from an EMBL/GenBank/DDBJ whole genome shotgun (WGS) entry which is preliminary data.</text>
</comment>
<sequence length="136" mass="16107">MKTKFFTECEDWTRLNFLNFRQKEENWTANKMREHNTYVRTLGMIAGNSSNKQQSVALSAWKIFPVIVADELSRSMCLWILDFWQSGEELDRQNKINKTKVLDDTRSYVIEDAKVETRKRKSIKANISEIPPHYTK</sequence>
<gene>
    <name evidence="1" type="ORF">RCL2_000310900</name>
</gene>
<dbReference type="OrthoDB" id="2445896at2759"/>
<evidence type="ECO:0000313" key="1">
    <source>
        <dbReference type="EMBL" id="GES75687.1"/>
    </source>
</evidence>
<protein>
    <submittedName>
        <fullName evidence="1">Uncharacterized protein</fullName>
    </submittedName>
</protein>
<dbReference type="EMBL" id="BLAL01000017">
    <property type="protein sequence ID" value="GES75687.1"/>
    <property type="molecule type" value="Genomic_DNA"/>
</dbReference>
<dbReference type="Proteomes" id="UP000615446">
    <property type="component" value="Unassembled WGS sequence"/>
</dbReference>
<proteinExistence type="predicted"/>
<accession>A0A8H3KTM2</accession>
<evidence type="ECO:0000313" key="2">
    <source>
        <dbReference type="Proteomes" id="UP000615446"/>
    </source>
</evidence>
<dbReference type="AlphaFoldDB" id="A0A8H3KTM2"/>